<dbReference type="Gene3D" id="3.40.50.360">
    <property type="match status" value="1"/>
</dbReference>
<dbReference type="InterPro" id="IPR005025">
    <property type="entry name" value="FMN_Rdtase-like_dom"/>
</dbReference>
<evidence type="ECO:0000313" key="5">
    <source>
        <dbReference type="EMBL" id="SFV59561.1"/>
    </source>
</evidence>
<dbReference type="InterPro" id="IPR051796">
    <property type="entry name" value="ISF_SsuE-like"/>
</dbReference>
<sequence>MKSNILLLLKYIIRHKGFKFKFETLEDAFAIMPYGLNKKLAKDIVVVVGFELSGDEAQTSHLIIKNQKCEYIKTLHKNPTVTIKADSKLWLDITNGEVDSVEAFLDKRYEMIGNASVMLNFDKLFDKSANINSIKDRPQDYNYKTFEPKKIKNIVVFDGGVRNKKLSKTTLMVDKFIEGAKSEGASVEEFKLSKLDIHHCDGCYMCWTKIAGKCVHKDAMSELREKYRSADLVIFASPLYIFNVTGVMKNFMDRLLPILKPYMLLDEKDGHISHPDRFPELGEQGFVVFSASGFPDVDNNYDGLKGMYRAWDSHNENSHLMGEFFLTASEMLPQPVYKDRRDAVEKACFDAGVQVVNEGKIDYKFMSAVSNPRVTNENFQNLADSFWARLDGKRAYMREVIKL</sequence>
<feature type="domain" description="SCP2" evidence="3">
    <location>
        <begin position="38"/>
        <end position="126"/>
    </location>
</feature>
<keyword evidence="1" id="KW-0285">Flavoprotein</keyword>
<feature type="domain" description="NADPH-dependent FMN reductase-like" evidence="4">
    <location>
        <begin position="153"/>
        <end position="255"/>
    </location>
</feature>
<dbReference type="InterPro" id="IPR036527">
    <property type="entry name" value="SCP2_sterol-bd_dom_sf"/>
</dbReference>
<evidence type="ECO:0000256" key="2">
    <source>
        <dbReference type="ARBA" id="ARBA00022643"/>
    </source>
</evidence>
<organism evidence="5">
    <name type="scientific">hydrothermal vent metagenome</name>
    <dbReference type="NCBI Taxonomy" id="652676"/>
    <lineage>
        <taxon>unclassified sequences</taxon>
        <taxon>metagenomes</taxon>
        <taxon>ecological metagenomes</taxon>
    </lineage>
</organism>
<proteinExistence type="predicted"/>
<dbReference type="AlphaFoldDB" id="A0A1W1C1H8"/>
<dbReference type="Gene3D" id="3.30.1050.10">
    <property type="entry name" value="SCP2 sterol-binding domain"/>
    <property type="match status" value="1"/>
</dbReference>
<evidence type="ECO:0000256" key="1">
    <source>
        <dbReference type="ARBA" id="ARBA00022630"/>
    </source>
</evidence>
<keyword evidence="2" id="KW-0288">FMN</keyword>
<dbReference type="Pfam" id="PF02036">
    <property type="entry name" value="SCP2"/>
    <property type="match status" value="1"/>
</dbReference>
<dbReference type="InterPro" id="IPR029039">
    <property type="entry name" value="Flavoprotein-like_sf"/>
</dbReference>
<dbReference type="PANTHER" id="PTHR43278:SF2">
    <property type="entry name" value="IRON-SULFUR FLAVOPROTEIN"/>
    <property type="match status" value="1"/>
</dbReference>
<dbReference type="InterPro" id="IPR003033">
    <property type="entry name" value="SCP2_sterol-bd_dom"/>
</dbReference>
<accession>A0A1W1C1H8</accession>
<gene>
    <name evidence="5" type="ORF">MNB_SV-9-1254</name>
</gene>
<evidence type="ECO:0000259" key="3">
    <source>
        <dbReference type="Pfam" id="PF02036"/>
    </source>
</evidence>
<dbReference type="Pfam" id="PF03358">
    <property type="entry name" value="FMN_red"/>
    <property type="match status" value="1"/>
</dbReference>
<dbReference type="SUPFAM" id="SSF52218">
    <property type="entry name" value="Flavoproteins"/>
    <property type="match status" value="1"/>
</dbReference>
<protein>
    <submittedName>
        <fullName evidence="5">Iron-sulfur flavoprotein</fullName>
    </submittedName>
</protein>
<reference evidence="5" key="1">
    <citation type="submission" date="2016-10" db="EMBL/GenBank/DDBJ databases">
        <authorList>
            <person name="de Groot N.N."/>
        </authorList>
    </citation>
    <scope>NUCLEOTIDE SEQUENCE</scope>
</reference>
<dbReference type="EMBL" id="FPHG01000039">
    <property type="protein sequence ID" value="SFV59561.1"/>
    <property type="molecule type" value="Genomic_DNA"/>
</dbReference>
<dbReference type="PANTHER" id="PTHR43278">
    <property type="entry name" value="NAD(P)H-DEPENDENT FMN-CONTAINING OXIDOREDUCTASE YWQN-RELATED"/>
    <property type="match status" value="1"/>
</dbReference>
<dbReference type="SUPFAM" id="SSF55718">
    <property type="entry name" value="SCP-like"/>
    <property type="match status" value="1"/>
</dbReference>
<name>A0A1W1C1H8_9ZZZZ</name>
<dbReference type="GO" id="GO:0016491">
    <property type="term" value="F:oxidoreductase activity"/>
    <property type="evidence" value="ECO:0007669"/>
    <property type="project" value="InterPro"/>
</dbReference>
<evidence type="ECO:0000259" key="4">
    <source>
        <dbReference type="Pfam" id="PF03358"/>
    </source>
</evidence>